<reference evidence="1" key="1">
    <citation type="submission" date="2014-09" db="EMBL/GenBank/DDBJ databases">
        <authorList>
            <person name="Magalhaes I.L.F."/>
            <person name="Oliveira U."/>
            <person name="Santos F.R."/>
            <person name="Vidigal T.H.D.A."/>
            <person name="Brescovit A.D."/>
            <person name="Santos A.J."/>
        </authorList>
    </citation>
    <scope>NUCLEOTIDE SEQUENCE</scope>
    <source>
        <tissue evidence="1">Shoot tissue taken approximately 20 cm above the soil surface</tissue>
    </source>
</reference>
<accession>A0A0A8XXS2</accession>
<proteinExistence type="predicted"/>
<protein>
    <submittedName>
        <fullName evidence="1">Uncharacterized protein</fullName>
    </submittedName>
</protein>
<dbReference type="EMBL" id="GBRH01279264">
    <property type="protein sequence ID" value="JAD18631.1"/>
    <property type="molecule type" value="Transcribed_RNA"/>
</dbReference>
<reference evidence="1" key="2">
    <citation type="journal article" date="2015" name="Data Brief">
        <title>Shoot transcriptome of the giant reed, Arundo donax.</title>
        <authorList>
            <person name="Barrero R.A."/>
            <person name="Guerrero F.D."/>
            <person name="Moolhuijzen P."/>
            <person name="Goolsby J.A."/>
            <person name="Tidwell J."/>
            <person name="Bellgard S.E."/>
            <person name="Bellgard M.I."/>
        </authorList>
    </citation>
    <scope>NUCLEOTIDE SEQUENCE</scope>
    <source>
        <tissue evidence="1">Shoot tissue taken approximately 20 cm above the soil surface</tissue>
    </source>
</reference>
<dbReference type="AlphaFoldDB" id="A0A0A8XXS2"/>
<sequence>MSSKDLSASAVQSSFNFSILCFFIRFTL</sequence>
<name>A0A0A8XXS2_ARUDO</name>
<evidence type="ECO:0000313" key="1">
    <source>
        <dbReference type="EMBL" id="JAD18631.1"/>
    </source>
</evidence>
<organism evidence="1">
    <name type="scientific">Arundo donax</name>
    <name type="common">Giant reed</name>
    <name type="synonym">Donax arundinaceus</name>
    <dbReference type="NCBI Taxonomy" id="35708"/>
    <lineage>
        <taxon>Eukaryota</taxon>
        <taxon>Viridiplantae</taxon>
        <taxon>Streptophyta</taxon>
        <taxon>Embryophyta</taxon>
        <taxon>Tracheophyta</taxon>
        <taxon>Spermatophyta</taxon>
        <taxon>Magnoliopsida</taxon>
        <taxon>Liliopsida</taxon>
        <taxon>Poales</taxon>
        <taxon>Poaceae</taxon>
        <taxon>PACMAD clade</taxon>
        <taxon>Arundinoideae</taxon>
        <taxon>Arundineae</taxon>
        <taxon>Arundo</taxon>
    </lineage>
</organism>